<dbReference type="Proteomes" id="UP001221757">
    <property type="component" value="Unassembled WGS sequence"/>
</dbReference>
<evidence type="ECO:0000313" key="2">
    <source>
        <dbReference type="EMBL" id="KAJ7683307.1"/>
    </source>
</evidence>
<comment type="caution">
    <text evidence="2">The sequence shown here is derived from an EMBL/GenBank/DDBJ whole genome shotgun (WGS) entry which is preliminary data.</text>
</comment>
<evidence type="ECO:0000256" key="1">
    <source>
        <dbReference type="SAM" id="MobiDB-lite"/>
    </source>
</evidence>
<evidence type="ECO:0000313" key="3">
    <source>
        <dbReference type="Proteomes" id="UP001221757"/>
    </source>
</evidence>
<feature type="region of interest" description="Disordered" evidence="1">
    <location>
        <begin position="93"/>
        <end position="120"/>
    </location>
</feature>
<reference evidence="2" key="1">
    <citation type="submission" date="2023-03" db="EMBL/GenBank/DDBJ databases">
        <title>Massive genome expansion in bonnet fungi (Mycena s.s.) driven by repeated elements and novel gene families across ecological guilds.</title>
        <authorList>
            <consortium name="Lawrence Berkeley National Laboratory"/>
            <person name="Harder C.B."/>
            <person name="Miyauchi S."/>
            <person name="Viragh M."/>
            <person name="Kuo A."/>
            <person name="Thoen E."/>
            <person name="Andreopoulos B."/>
            <person name="Lu D."/>
            <person name="Skrede I."/>
            <person name="Drula E."/>
            <person name="Henrissat B."/>
            <person name="Morin E."/>
            <person name="Kohler A."/>
            <person name="Barry K."/>
            <person name="LaButti K."/>
            <person name="Morin E."/>
            <person name="Salamov A."/>
            <person name="Lipzen A."/>
            <person name="Mereny Z."/>
            <person name="Hegedus B."/>
            <person name="Baldrian P."/>
            <person name="Stursova M."/>
            <person name="Weitz H."/>
            <person name="Taylor A."/>
            <person name="Grigoriev I.V."/>
            <person name="Nagy L.G."/>
            <person name="Martin F."/>
            <person name="Kauserud H."/>
        </authorList>
    </citation>
    <scope>NUCLEOTIDE SEQUENCE</scope>
    <source>
        <strain evidence="2">CBHHK067</strain>
    </source>
</reference>
<proteinExistence type="predicted"/>
<protein>
    <submittedName>
        <fullName evidence="2">Uncharacterized protein</fullName>
    </submittedName>
</protein>
<name>A0AAD7GF26_MYCRO</name>
<keyword evidence="3" id="KW-1185">Reference proteome</keyword>
<accession>A0AAD7GF26</accession>
<dbReference type="AlphaFoldDB" id="A0AAD7GF26"/>
<sequence length="224" mass="23931">MHAEGNGWMLTECGRYSSRCWVHEREAAPDTPRGTHIPFAIAALTMQWWRLLSSSERTAITEETPTSRISVARKVYIARKGGGKWRRTVELRGPAGPAASSAGLASARGQQQRAEGREAKVGVGAAAVRAGQEVADRGIGHTDHHTASVQRWRKTSGVVVGGGGGSGDVTTHEQDNESSTLYLDICQGPKILRRPHTMQSAQKSPVENELSAAASIGVKDGQAN</sequence>
<feature type="region of interest" description="Disordered" evidence="1">
    <location>
        <begin position="196"/>
        <end position="224"/>
    </location>
</feature>
<organism evidence="2 3">
    <name type="scientific">Mycena rosella</name>
    <name type="common">Pink bonnet</name>
    <name type="synonym">Agaricus rosellus</name>
    <dbReference type="NCBI Taxonomy" id="1033263"/>
    <lineage>
        <taxon>Eukaryota</taxon>
        <taxon>Fungi</taxon>
        <taxon>Dikarya</taxon>
        <taxon>Basidiomycota</taxon>
        <taxon>Agaricomycotina</taxon>
        <taxon>Agaricomycetes</taxon>
        <taxon>Agaricomycetidae</taxon>
        <taxon>Agaricales</taxon>
        <taxon>Marasmiineae</taxon>
        <taxon>Mycenaceae</taxon>
        <taxon>Mycena</taxon>
    </lineage>
</organism>
<gene>
    <name evidence="2" type="ORF">B0H17DRAFT_1137794</name>
</gene>
<feature type="compositionally biased region" description="Low complexity" evidence="1">
    <location>
        <begin position="93"/>
        <end position="113"/>
    </location>
</feature>
<dbReference type="EMBL" id="JARKIE010000109">
    <property type="protein sequence ID" value="KAJ7683307.1"/>
    <property type="molecule type" value="Genomic_DNA"/>
</dbReference>